<reference evidence="5 6" key="1">
    <citation type="submission" date="2019-07" db="EMBL/GenBank/DDBJ databases">
        <title>Genomes of Cafeteria roenbergensis.</title>
        <authorList>
            <person name="Fischer M.G."/>
            <person name="Hackl T."/>
            <person name="Roman M."/>
        </authorList>
    </citation>
    <scope>NUCLEOTIDE SEQUENCE [LARGE SCALE GENOMIC DNA]</scope>
    <source>
        <strain evidence="5 6">E4-10P</strain>
    </source>
</reference>
<dbReference type="PROSITE" id="PS51470">
    <property type="entry name" value="FG_GAP"/>
    <property type="match status" value="2"/>
</dbReference>
<evidence type="ECO:0000256" key="1">
    <source>
        <dbReference type="PROSITE-ProRule" id="PRU00803"/>
    </source>
</evidence>
<feature type="transmembrane region" description="Helical" evidence="3">
    <location>
        <begin position="4099"/>
        <end position="4120"/>
    </location>
</feature>
<feature type="transmembrane region" description="Helical" evidence="3">
    <location>
        <begin position="4055"/>
        <end position="4078"/>
    </location>
</feature>
<evidence type="ECO:0000256" key="4">
    <source>
        <dbReference type="SAM" id="SignalP"/>
    </source>
</evidence>
<feature type="compositionally biased region" description="Low complexity" evidence="2">
    <location>
        <begin position="3956"/>
        <end position="3975"/>
    </location>
</feature>
<dbReference type="Gene3D" id="2.130.10.130">
    <property type="entry name" value="Integrin alpha, N-terminal"/>
    <property type="match status" value="2"/>
</dbReference>
<feature type="region of interest" description="Disordered" evidence="2">
    <location>
        <begin position="3938"/>
        <end position="3975"/>
    </location>
</feature>
<feature type="repeat" description="FG-GAP" evidence="1">
    <location>
        <begin position="1229"/>
        <end position="1287"/>
    </location>
</feature>
<organism evidence="5 6">
    <name type="scientific">Cafeteria roenbergensis</name>
    <name type="common">Marine flagellate</name>
    <dbReference type="NCBI Taxonomy" id="33653"/>
    <lineage>
        <taxon>Eukaryota</taxon>
        <taxon>Sar</taxon>
        <taxon>Stramenopiles</taxon>
        <taxon>Bigyra</taxon>
        <taxon>Opalozoa</taxon>
        <taxon>Bicosoecida</taxon>
        <taxon>Cafeteriaceae</taxon>
        <taxon>Cafeteria</taxon>
    </lineage>
</organism>
<dbReference type="InterPro" id="IPR013519">
    <property type="entry name" value="Int_alpha_beta-p"/>
</dbReference>
<feature type="transmembrane region" description="Helical" evidence="3">
    <location>
        <begin position="3620"/>
        <end position="3644"/>
    </location>
</feature>
<feature type="chain" id="PRO_5022688476" evidence="4">
    <location>
        <begin position="25"/>
        <end position="4366"/>
    </location>
</feature>
<evidence type="ECO:0000313" key="5">
    <source>
        <dbReference type="EMBL" id="KAA0169099.1"/>
    </source>
</evidence>
<feature type="repeat" description="FG-GAP" evidence="1">
    <location>
        <begin position="446"/>
        <end position="504"/>
    </location>
</feature>
<name>A0A5A8DV56_CAFRO</name>
<keyword evidence="3" id="KW-0472">Membrane</keyword>
<dbReference type="SMART" id="SM00191">
    <property type="entry name" value="Int_alpha"/>
    <property type="match status" value="5"/>
</dbReference>
<evidence type="ECO:0000256" key="2">
    <source>
        <dbReference type="SAM" id="MobiDB-lite"/>
    </source>
</evidence>
<dbReference type="EMBL" id="VLTO01000073">
    <property type="protein sequence ID" value="KAA0169099.1"/>
    <property type="molecule type" value="Genomic_DNA"/>
</dbReference>
<sequence length="4366" mass="441595">MLAAWTTAVAFLLAAKAGLQLASARATGYWWQAAFANGISGVPPGHFQADPDGRLNMGASLAVTTPWAQQEGAPVLNQDGSPTTFAAHWGHTLSSLAARPSSTHLRPALLSGDISQGGGKPSLMRVGTGPGNVRVDAVLGPPGTTDAARPSGLVGRWGYVHAGVDVDGNGIEEVLVCDPVASGCARMMPVPAAYLAAPFGDPGFVESPRPREQFLTCAATGEGAPSDLERLGGANASLTPTAVRSLVPIGDMNADGWDDYILSGSASEEPGGNAWIALAANGTVASELLSAAIPLQRVQREDELRHAVPPLSPAASLASQCSTSDGFVSLNSLGAGSLFGRAVAFLGMAGPAVVPGTNQLASELGAASSYAEATSVLVAVSAPNSTIAEGPGSEDPLSWGGVLVLRLAHLRSNVSLSDVKARPDQFGLVTACTALMPGLNGMPAPSHLLTPFSIRTALRLGESLAAHDLDGDGVVDLVLGAPVAGNGAGGVLFVFLRPSGRARFVTWVKRASGSFLLGMSVGLLAPSPERPNEISIAIGQPMGNAAGSIALVLLELPEAGAPAALSDVILSNQTAGEKATHSRTVPDSIGSPASEFVATSSHFAPAGRHEHAAWNCSEPPRLAPEDAMGNRAGDDAITLSPLRPGAANQTVFVASPALGHGSLLPIAVAVLESEEISAWGGASESESDGQFDRWRQLQNNSWAYPGAADDEMLASSCSTMLRYVAAPVRPLALPSSPLCCLGQAGAAVTSERLLLLLRSPAKEFRPDATVAPTEVLFCPGGITPRPSSATQDSPIGAGAPVWRGGLQLSSLRAGKRGCVSALGARWAGKSIHTAKPNTADPQGSVEGESPFFVAQRRGLSLLARKAGTSELEKADLEAALTARATWQPYFPADEEGFSSAASVGLEVAPPPLHRLPFGPGRSGSAPSPHDSAAHATRGAWSVVVRFQTSQRTTAELGCDACVRVGLRPTLGLEQEAGAPRATSVVVNGAGGLPPSLLTAAPADYKAFGFSVQGGIDLDGDGIEDWVSSSRDQGGVGAAFFLFGCSAAAVRRGRMICGHLVLGGGIVHGEFNPTVYGDGQPFGCGAKAWIVTDVAKSPAACTQADDPEQFRRVLVAVGSCGGDNTWLIKVDIRRDRSELVVAEWTQVYAPQYSDTSEFKVQSLAANDAHTFGHNVELADLDLDGLPELIICDFRAASTAGAVFLVHFDWDAPRCTPERVNQSRTTTISSNDSVLAEAMPGLNSFGTSVFAAGDVSGDGIPDLVVGAYSMWGGVGACAIVHLNANGTAKAVHPFHSGGRIPATAQTRPSFKQLFCANVAGADTDGDGRVDVLAVGAEQRQAWQRSAADPKEADGVVFVYSLASDGAGVDSGVMLSGVDYRADKRHGLGKGVGMGRSADGRLLVVAGGIAMDGLHGGLQFMQIPGLDRLRPQPLKQNDTAGSGSPPLAMQILSASVNVTYRPVKGGPILAGGCMGAHGNRFATRARLLAQRLTSAGSSVPAPACEVRLQYAAPPSTSTGQDFERLPVSPVCLGLAVDLAAREWAKSGRSLNHSGPGFIARDTYGSCMASNWSLPGPPTNLTGFLGFVTQDTVEAARAWAEAAPQAALVPEELRIVIGLHLALESSLPFGEWRLPGQLHAAGVFGRLAEPSLASSWTHTDSSNGLRGVAAPTELVPGDGTRILGFPYDRSSLQTVPPGTVPAGPASPLAAHYSRTRPVHPARGAPGQASRVAPVVETRTTAVVQSTTEAYSATLSHAYASCSNRSFPELSAEQSFAQGVTGQAQIERERCRFALRFLGNGVIGASAAVNPLNGPPLHAQLVAEPVTPEDDLPDVIDCGLQTGSPFPTKPTPRNATNLMLVSFEGSLLNCPSGPVIEGPPAARFPPVLLPVNESTGLRLQLPEQLALDVAQLPQGVAAPDVLLVDADSVLNATSAALAKHSSELFAIKFRASSGVFVHWDQPIHDVLVSAAIADRDCFAVDELIDPAAPKLGPGFPDLGFECWFNLSALASDAAASIDSTALALENIRNGVTPRPSASVFAPWWTKFLPEFAVAEVRFATRHVGAVASNDGGQIFVLVTTPAPNETALSKYAPVPPQPQLLLDPTPGVEVVATPSLTLPEFLADMTIGGNKSLEVYQRQVPLLPASLANVERLVEIRTPAKFTHRQMSPDVLVRRVMSMQVGGVACKSFEARASGSYSSIPPYRNSELECVTTTRDLSAAAKSRVNSTAEVLARLRPYSPLNMTLSATDPWWRRFLPTYIAVAVDIRIRRLSGDFSGPPLWLVVAVEAPLPDEAALAPFEALASPSPSAAPSASPSVSPSTSPSASPSTPRSPADTSSASPSPSATATPTPALSGSPVPPPSAMVVAIDSLPSAGLSIEALRWPSLRSDVAVWDDSTAAPPASGISEKGSLWWPRLRGSRLGALLSAPPGSGPTAERGVRVFFGLRELACSCLADRVSADESTLACSVPMQVQKVLTCAWEALGASDRTLVSSGSSGAAPAGMHTRLNVSLQASGLAASATVPPAVPLQLSVPAAPMVAACLDAASEARDPSSWRTTGRSNASWPWCGCVSLPEAWAPARTSSCGNATSLRLTVPLVATHSGPSPQCPAAQASFAGRVLLAAPLPRLGTGALSVYALFLPPAVGVGVASQRRPLAKGTVVSGNALKARSAGAVSLRVRTMSAGPTFNESGVWSSGGGAPARVEASPADIWRSAEPMSQAAQAMALDDGITAWGITVRVGTVLGSTLGPAATTAAPTAVAAVHLDLSGHLGNIAGAAMMSGAVSSEAELWSPAVSLLSLTTTSQVANASASAALEPTSRFATVAGAAASGALLAPMTESRACGALPVVLGAVSSAQGGDSTGGTLSEDVDSSVRTATGQASQWVPTVAVDDTREGRGSAQGVVESAVVSARSSTEGQTVTFAVPGGALASVLPGTLLAAGGEIAAGASLPGAVVLVQLPVGPAVGEEAVVRCTSSDPSIVSVATALGTASGPGADASTTVVTRAWWLSTAGSLGLDSGGLALFSAVPEATRAASPPNVTVAVWGLDGVAGSPEGAVQVPVTCSITSRPAAGGEGTVGGAVFTSTAPVELPVLWAPTTLPALGEAVASFNASAAAALLQAAETDGTVSQQGSAARALASDVASLDGLSTWLRVSDRSAGVRGHYQAAILRSYAPSNVSADKSWLAFALLAAADSAAALAPELPASPPRQSLTQFEAQLSRGDAPSVAAGATALLGSPLILRASGSREVLLVCAGAAAVVSRGVDPTQVAAARCLGAGVRVFVGTAEAEVLEVVGSGVAARVMLPSLRCACAGGSAADASASATTNASLPPAGTALVQAPAFASVPGSSGSAANDAGCGSRPLVVVNPALMLPGDAEAGVVATGRSAGAGGCLSTPGSAATGAGAGAGAAPLIVTCDAAAMAASHAALAPQLVAGARLGGCVAGASGIGADAAARVTQLLQGSRRMRMEASADAGSASAVGLVASTASRRSTVTALSAAGLSFTAACVGYPAPGALCMDADAVRGGLVCAFGAGDECAACPRGAMCPGGFAALPLPGYWTDDASSSRAIVHCSTPSESRCQGWSQTKAAALCGEGFTGHACGTCSVGFRPDAVDGCVACPEGSPLELLLLPVAVYGGMAVGLVLLTVGGLRLLAIMTGATPTRVARSAAQFALWAVLLLQTISQVGRASQPGLAPELARLYGWLSVFELNPGLAVHPACIVGSPLFMESVVIGLVGCLSFLAVVAIVLVKRRTVLPALRRLPAPPSATSSAAAGRSSLVQQVPLREGTCGLVAKLSLTGTSVAFALAVNTALGLLNCVPGSRASGTEGQLVLGSNPFMVCWEGVHGMLAPAGGVVLGLATTAVALAAFDSCWRVESAAAASTDAGDVIYGAGCCCCRRRGAGTPPAKARSALQAPAAKSVTGGAGVVSGDAGGGAGSKLAASPGFSFVSPMQRTPRGKGEARGPSEAAAAATGASTPSTAAPEDAFKPTATLEAHVEAMSSLAPLLQAEYRPRDAPVMRLADLALIAVLGAVGTFLGPEAAAAHALASGGDAATAAEAAVADYGVAATCVIAAGCLSLVLLVRCGFAAGGPYIPEDAWKRPIRIGSLLLVVAASALNTLNAKAALAAAQADPSAAQLGAAVRVVSFAVLVLAVGTLLALLVGFWVSMLNLSWADADPAAKGAKRGRVPCLLACARRCGLRVERPPPEVLRRASVVRGASPRLAAAPAGAPLSPADDEAAGGSGASDGKLLAFRLDSDASPAVSNPLRGVTAMASSRDIKKLPKLKSTPAAPSDKLAGAALALSVAKRLRSRAAKKALLPEQLPAPDSPQSGPSSLLSSSRNLLSGSAVFRDGDARADRVGGGLVRAADRASGRV</sequence>
<feature type="compositionally biased region" description="Low complexity" evidence="2">
    <location>
        <begin position="2299"/>
        <end position="2351"/>
    </location>
</feature>
<dbReference type="PANTHER" id="PTHR24216">
    <property type="entry name" value="PAXILLIN-RELATED"/>
    <property type="match status" value="1"/>
</dbReference>
<dbReference type="InterPro" id="IPR028994">
    <property type="entry name" value="Integrin_alpha_N"/>
</dbReference>
<dbReference type="OrthoDB" id="5317514at2759"/>
<feature type="transmembrane region" description="Helical" evidence="3">
    <location>
        <begin position="3656"/>
        <end position="3675"/>
    </location>
</feature>
<feature type="transmembrane region" description="Helical" evidence="3">
    <location>
        <begin position="3722"/>
        <end position="3741"/>
    </location>
</feature>
<dbReference type="SUPFAM" id="SSF69318">
    <property type="entry name" value="Integrin alpha N-terminal domain"/>
    <property type="match status" value="2"/>
</dbReference>
<gene>
    <name evidence="5" type="ORF">FNF27_07052</name>
</gene>
<dbReference type="PANTHER" id="PTHR24216:SF65">
    <property type="entry name" value="PAXILLIN-LIKE PROTEIN 1"/>
    <property type="match status" value="1"/>
</dbReference>
<evidence type="ECO:0000313" key="6">
    <source>
        <dbReference type="Proteomes" id="UP000322899"/>
    </source>
</evidence>
<protein>
    <submittedName>
        <fullName evidence="5">Uncharacterized protein</fullName>
    </submittedName>
</protein>
<keyword evidence="3" id="KW-0812">Transmembrane</keyword>
<feature type="region of interest" description="Disordered" evidence="2">
    <location>
        <begin position="4309"/>
        <end position="4331"/>
    </location>
</feature>
<comment type="caution">
    <text evidence="5">The sequence shown here is derived from an EMBL/GenBank/DDBJ whole genome shotgun (WGS) entry which is preliminary data.</text>
</comment>
<feature type="compositionally biased region" description="Low complexity" evidence="2">
    <location>
        <begin position="4319"/>
        <end position="4331"/>
    </location>
</feature>
<keyword evidence="3" id="KW-1133">Transmembrane helix</keyword>
<proteinExistence type="predicted"/>
<feature type="signal peptide" evidence="4">
    <location>
        <begin position="1"/>
        <end position="24"/>
    </location>
</feature>
<feature type="transmembrane region" description="Helical" evidence="3">
    <location>
        <begin position="4012"/>
        <end position="4035"/>
    </location>
</feature>
<feature type="region of interest" description="Disordered" evidence="2">
    <location>
        <begin position="2299"/>
        <end position="2354"/>
    </location>
</feature>
<feature type="transmembrane region" description="Helical" evidence="3">
    <location>
        <begin position="4132"/>
        <end position="4157"/>
    </location>
</feature>
<accession>A0A5A8DV56</accession>
<evidence type="ECO:0000256" key="3">
    <source>
        <dbReference type="SAM" id="Phobius"/>
    </source>
</evidence>
<dbReference type="Proteomes" id="UP000322899">
    <property type="component" value="Unassembled WGS sequence"/>
</dbReference>
<keyword evidence="4" id="KW-0732">Signal</keyword>